<feature type="region of interest" description="Disordered" evidence="1">
    <location>
        <begin position="125"/>
        <end position="176"/>
    </location>
</feature>
<dbReference type="GeneID" id="36324858"/>
<dbReference type="PROSITE" id="PS50048">
    <property type="entry name" value="ZN2_CY6_FUNGAL_2"/>
    <property type="match status" value="1"/>
</dbReference>
<accession>A0A1X6MMY3</accession>
<dbReference type="GO" id="GO:0008270">
    <property type="term" value="F:zinc ion binding"/>
    <property type="evidence" value="ECO:0007669"/>
    <property type="project" value="InterPro"/>
</dbReference>
<sequence length="176" mass="18421">MSLDEVPMPDNEDRPGQAIFKLNTPGAPKEPPKKKPIMACLFCRERKIACGPPVPGSCERRCNQCARRGLVCEYPKESRRGQHKRGPRAQRVKALADAAAAGEAVHDSPMTTAPIVDVDVDVAPASGAVSGLGPGSGSGAPSAKAQGVRARASRERDRADSSPGGDAMACKAVPQR</sequence>
<dbReference type="RefSeq" id="XP_024334237.1">
    <property type="nucleotide sequence ID" value="XM_024479908.1"/>
</dbReference>
<keyword evidence="4" id="KW-1185">Reference proteome</keyword>
<name>A0A1X6MMY3_9APHY</name>
<dbReference type="STRING" id="670580.A0A1X6MMY3"/>
<dbReference type="OrthoDB" id="39175at2759"/>
<feature type="region of interest" description="Disordered" evidence="1">
    <location>
        <begin position="76"/>
        <end position="95"/>
    </location>
</feature>
<feature type="compositionally biased region" description="Basic residues" evidence="1">
    <location>
        <begin position="81"/>
        <end position="91"/>
    </location>
</feature>
<dbReference type="PROSITE" id="PS00463">
    <property type="entry name" value="ZN2_CY6_FUNGAL_1"/>
    <property type="match status" value="1"/>
</dbReference>
<evidence type="ECO:0000313" key="3">
    <source>
        <dbReference type="EMBL" id="OSX57443.1"/>
    </source>
</evidence>
<protein>
    <recommendedName>
        <fullName evidence="2">Zn(2)-C6 fungal-type domain-containing protein</fullName>
    </recommendedName>
</protein>
<reference evidence="3 4" key="1">
    <citation type="submission" date="2017-04" db="EMBL/GenBank/DDBJ databases">
        <title>Genome Sequence of the Model Brown-Rot Fungus Postia placenta SB12.</title>
        <authorList>
            <consortium name="DOE Joint Genome Institute"/>
            <person name="Gaskell J."/>
            <person name="Kersten P."/>
            <person name="Larrondo L.F."/>
            <person name="Canessa P."/>
            <person name="Martinez D."/>
            <person name="Hibbett D."/>
            <person name="Schmoll M."/>
            <person name="Kubicek C.P."/>
            <person name="Martinez A.T."/>
            <person name="Yadav J."/>
            <person name="Master E."/>
            <person name="Magnuson J.K."/>
            <person name="James T."/>
            <person name="Yaver D."/>
            <person name="Berka R."/>
            <person name="Labutti K."/>
            <person name="Lipzen A."/>
            <person name="Aerts A."/>
            <person name="Barry K."/>
            <person name="Henrissat B."/>
            <person name="Blanchette R."/>
            <person name="Grigoriev I."/>
            <person name="Cullen D."/>
        </authorList>
    </citation>
    <scope>NUCLEOTIDE SEQUENCE [LARGE SCALE GENOMIC DNA]</scope>
    <source>
        <strain evidence="3 4">MAD-698-R-SB12</strain>
    </source>
</reference>
<dbReference type="SMART" id="SM00066">
    <property type="entry name" value="GAL4"/>
    <property type="match status" value="1"/>
</dbReference>
<dbReference type="AlphaFoldDB" id="A0A1X6MMY3"/>
<dbReference type="Proteomes" id="UP000194127">
    <property type="component" value="Unassembled WGS sequence"/>
</dbReference>
<evidence type="ECO:0000313" key="4">
    <source>
        <dbReference type="Proteomes" id="UP000194127"/>
    </source>
</evidence>
<dbReference type="Gene3D" id="4.10.240.10">
    <property type="entry name" value="Zn(2)-C6 fungal-type DNA-binding domain"/>
    <property type="match status" value="1"/>
</dbReference>
<dbReference type="GO" id="GO:0000981">
    <property type="term" value="F:DNA-binding transcription factor activity, RNA polymerase II-specific"/>
    <property type="evidence" value="ECO:0007669"/>
    <property type="project" value="InterPro"/>
</dbReference>
<dbReference type="InterPro" id="IPR001138">
    <property type="entry name" value="Zn2Cys6_DnaBD"/>
</dbReference>
<proteinExistence type="predicted"/>
<feature type="domain" description="Zn(2)-C6 fungal-type" evidence="2">
    <location>
        <begin position="39"/>
        <end position="74"/>
    </location>
</feature>
<organism evidence="3 4">
    <name type="scientific">Postia placenta MAD-698-R-SB12</name>
    <dbReference type="NCBI Taxonomy" id="670580"/>
    <lineage>
        <taxon>Eukaryota</taxon>
        <taxon>Fungi</taxon>
        <taxon>Dikarya</taxon>
        <taxon>Basidiomycota</taxon>
        <taxon>Agaricomycotina</taxon>
        <taxon>Agaricomycetes</taxon>
        <taxon>Polyporales</taxon>
        <taxon>Adustoporiaceae</taxon>
        <taxon>Rhodonia</taxon>
    </lineage>
</organism>
<dbReference type="InterPro" id="IPR036864">
    <property type="entry name" value="Zn2-C6_fun-type_DNA-bd_sf"/>
</dbReference>
<gene>
    <name evidence="3" type="ORF">POSPLADRAFT_1050098</name>
</gene>
<dbReference type="SUPFAM" id="SSF57701">
    <property type="entry name" value="Zn2/Cys6 DNA-binding domain"/>
    <property type="match status" value="1"/>
</dbReference>
<evidence type="ECO:0000256" key="1">
    <source>
        <dbReference type="SAM" id="MobiDB-lite"/>
    </source>
</evidence>
<evidence type="ECO:0000259" key="2">
    <source>
        <dbReference type="PROSITE" id="PS50048"/>
    </source>
</evidence>
<feature type="region of interest" description="Disordered" evidence="1">
    <location>
        <begin position="1"/>
        <end position="33"/>
    </location>
</feature>
<dbReference type="EMBL" id="KZ110608">
    <property type="protein sequence ID" value="OSX57443.1"/>
    <property type="molecule type" value="Genomic_DNA"/>
</dbReference>